<dbReference type="GO" id="GO:0005524">
    <property type="term" value="F:ATP binding"/>
    <property type="evidence" value="ECO:0007669"/>
    <property type="project" value="UniProtKB-UniRule"/>
</dbReference>
<comment type="similarity">
    <text evidence="2 9">Belongs to the type II topoisomerase GyrA/ParC subunit family.</text>
</comment>
<keyword evidence="5 9" id="KW-0067">ATP-binding</keyword>
<dbReference type="InterPro" id="IPR006691">
    <property type="entry name" value="GyrA/parC_rep"/>
</dbReference>
<dbReference type="FunFam" id="3.30.1360.40:FF:000002">
    <property type="entry name" value="DNA gyrase subunit A"/>
    <property type="match status" value="1"/>
</dbReference>
<keyword evidence="6 9" id="KW-0799">Topoisomerase</keyword>
<reference evidence="12 13" key="1">
    <citation type="submission" date="2020-02" db="EMBL/GenBank/DDBJ databases">
        <title>Comparative genomics of sulfur disproportionating microorganisms.</title>
        <authorList>
            <person name="Ward L.M."/>
            <person name="Bertran E."/>
            <person name="Johnston D.T."/>
        </authorList>
    </citation>
    <scope>NUCLEOTIDE SEQUENCE [LARGE SCALE GENOMIC DNA]</scope>
    <source>
        <strain evidence="12 13">DSM 100025</strain>
    </source>
</reference>
<dbReference type="InterPro" id="IPR013760">
    <property type="entry name" value="Topo_IIA-like_dom_sf"/>
</dbReference>
<dbReference type="HAMAP" id="MF_01897">
    <property type="entry name" value="GyrA"/>
    <property type="match status" value="1"/>
</dbReference>
<dbReference type="NCBIfam" id="TIGR01063">
    <property type="entry name" value="gyrA"/>
    <property type="match status" value="1"/>
</dbReference>
<dbReference type="RefSeq" id="WP_163298877.1">
    <property type="nucleotide sequence ID" value="NZ_JAAGRR010000081.1"/>
</dbReference>
<dbReference type="CDD" id="cd00187">
    <property type="entry name" value="TOP4c"/>
    <property type="match status" value="1"/>
</dbReference>
<comment type="miscellaneous">
    <text evidence="9">Few gyrases are as efficient as E.coli at forming negative supercoils. Not all organisms have 2 type II topoisomerases; in organisms with a single type II topoisomerase this enzyme also has to decatenate newly replicated chromosomes.</text>
</comment>
<comment type="subunit">
    <text evidence="9">Heterotetramer, composed of two GyrA and two GyrB chains. In the heterotetramer, GyrA contains the active site tyrosine that forms a transient covalent intermediate with DNA, while GyrB binds cofactors and catalyzes ATP hydrolysis.</text>
</comment>
<keyword evidence="8 9" id="KW-0413">Isomerase</keyword>
<dbReference type="Pfam" id="PF03989">
    <property type="entry name" value="DNA_gyraseA_C"/>
    <property type="match status" value="6"/>
</dbReference>
<dbReference type="AlphaFoldDB" id="A0A6N9TNB7"/>
<dbReference type="Gene3D" id="1.10.268.10">
    <property type="entry name" value="Topoisomerase, domain 3"/>
    <property type="match status" value="1"/>
</dbReference>
<sequence length="817" mass="90787">MTEQGETFHRQQRDIAEELRRSYLDYAMSVIIGRALPDVRDGLKPVHRRILYAMHELKNDYNKPYKKSARVVGDVIGKYHPHGDQAAYDTIVRMAQDFAMRYPLVDGQGNFGSIDGDSAAAMRYTEVRLTRLAHELMADLEKETVDFQPNYDNSLQEPVVLPTKVPNLLVNGSAGIAVGMATNIPPHNLGEVVDALVALIRDPNATVADLMAHLPAPDFPTGGFICGRRGIQEAYETGRGILKLRARATIEKQAKGNREHIVITEIPYQVNKAKLVERIAELAAAKKIEGIAEVRDESDREGLRVVVELKRDGVAQVVLNHLYKHTPMETSFGIIFLAIVNGRPELLNLKELLGHFIQHRRSVVIRRTTYDLRKAEARAHVLEGLKTALDHLDAVVALIRGSRSPRAAREGLMERFGLTEIQAQAILDMKLQRLTGLEREKILEEYAQVLKDIERFRQILASDALVLEIVEEELLALKETYADPRRTEVVGDPKEIRLEDLIVEEDMVVTVSHGGYIKRNPLSLYRSQRRGGKGVTGLDSRREDFVSHLFVASTHDYFLCFSNLGRLYWLKVYEIPQAGRMSRGKALVNLLPLDREAGERIAAVIPVRSFDTGQFVVMATRLGTVKKTPLEAFSHPRPKGLLAATVHEGDEIMAAALTGGDERIFLCTRDGMSIHFPETDVRPMGRLAAGVRGIRLAPGDAVVAMEVHGTDEATLLTVTEKGYGKRTPVEEYRLQSRGGKGIINFRVGPKTGKVVGALLVQESDEVMLVGASGNIIRFSVRDIRAIGRSTQGVRLIQLADGDRLAAVARLAEQDDEA</sequence>
<comment type="function">
    <text evidence="9">A type II topoisomerase that negatively supercoils closed circular double-stranded (ds) DNA in an ATP-dependent manner to modulate DNA topology and maintain chromosomes in an underwound state. Negative supercoiling favors strand separation, and DNA replication, transcription, recombination and repair, all of which involve strand separation. Also able to catalyze the interconversion of other topological isomers of dsDNA rings, including catenanes and knotted rings. Type II topoisomerases break and join 2 DNA strands simultaneously in an ATP-dependent manner.</text>
</comment>
<dbReference type="FunFam" id="3.90.199.10:FF:000001">
    <property type="entry name" value="DNA gyrase subunit A"/>
    <property type="match status" value="1"/>
</dbReference>
<dbReference type="InterPro" id="IPR050220">
    <property type="entry name" value="Type_II_DNA_Topoisomerases"/>
</dbReference>
<dbReference type="Gene3D" id="3.30.1360.40">
    <property type="match status" value="1"/>
</dbReference>
<evidence type="ECO:0000256" key="8">
    <source>
        <dbReference type="ARBA" id="ARBA00023235"/>
    </source>
</evidence>
<dbReference type="GO" id="GO:0006265">
    <property type="term" value="P:DNA topological change"/>
    <property type="evidence" value="ECO:0007669"/>
    <property type="project" value="UniProtKB-UniRule"/>
</dbReference>
<dbReference type="GO" id="GO:0009330">
    <property type="term" value="C:DNA topoisomerase type II (double strand cut, ATP-hydrolyzing) complex"/>
    <property type="evidence" value="ECO:0007669"/>
    <property type="project" value="TreeGrafter"/>
</dbReference>
<name>A0A6N9TNB7_DISTH</name>
<dbReference type="GO" id="GO:0005737">
    <property type="term" value="C:cytoplasm"/>
    <property type="evidence" value="ECO:0007669"/>
    <property type="project" value="UniProtKB-SubCell"/>
</dbReference>
<dbReference type="GO" id="GO:0003677">
    <property type="term" value="F:DNA binding"/>
    <property type="evidence" value="ECO:0007669"/>
    <property type="project" value="UniProtKB-UniRule"/>
</dbReference>
<dbReference type="FunFam" id="2.120.10.90:FF:000004">
    <property type="entry name" value="DNA gyrase subunit A"/>
    <property type="match status" value="1"/>
</dbReference>
<organism evidence="12 13">
    <name type="scientific">Dissulfurirhabdus thermomarina</name>
    <dbReference type="NCBI Taxonomy" id="1765737"/>
    <lineage>
        <taxon>Bacteria</taxon>
        <taxon>Deltaproteobacteria</taxon>
        <taxon>Dissulfurirhabdaceae</taxon>
        <taxon>Dissulfurirhabdus</taxon>
    </lineage>
</organism>
<keyword evidence="13" id="KW-1185">Reference proteome</keyword>
<gene>
    <name evidence="9 12" type="primary">gyrA</name>
    <name evidence="12" type="ORF">G3N55_07810</name>
</gene>
<dbReference type="GO" id="GO:0034335">
    <property type="term" value="F:DNA negative supercoiling activity"/>
    <property type="evidence" value="ECO:0007669"/>
    <property type="project" value="UniProtKB-ARBA"/>
</dbReference>
<dbReference type="InterPro" id="IPR013757">
    <property type="entry name" value="Topo_IIA_A_a_sf"/>
</dbReference>
<dbReference type="SMART" id="SM00434">
    <property type="entry name" value="TOP4c"/>
    <property type="match status" value="1"/>
</dbReference>
<comment type="subcellular location">
    <subcellularLocation>
        <location evidence="9">Cytoplasm</location>
    </subcellularLocation>
</comment>
<evidence type="ECO:0000256" key="1">
    <source>
        <dbReference type="ARBA" id="ARBA00000185"/>
    </source>
</evidence>
<evidence type="ECO:0000256" key="5">
    <source>
        <dbReference type="ARBA" id="ARBA00022840"/>
    </source>
</evidence>
<dbReference type="EC" id="5.6.2.2" evidence="9"/>
<evidence type="ECO:0000256" key="4">
    <source>
        <dbReference type="ARBA" id="ARBA00022741"/>
    </source>
</evidence>
<keyword evidence="7 9" id="KW-0238">DNA-binding</keyword>
<dbReference type="Pfam" id="PF00521">
    <property type="entry name" value="DNA_topoisoIV"/>
    <property type="match status" value="1"/>
</dbReference>
<evidence type="ECO:0000259" key="11">
    <source>
        <dbReference type="PROSITE" id="PS52040"/>
    </source>
</evidence>
<dbReference type="NCBIfam" id="NF004043">
    <property type="entry name" value="PRK05560.1"/>
    <property type="match status" value="1"/>
</dbReference>
<dbReference type="FunFam" id="1.10.268.10:FF:000001">
    <property type="entry name" value="DNA gyrase subunit A"/>
    <property type="match status" value="1"/>
</dbReference>
<evidence type="ECO:0000256" key="7">
    <source>
        <dbReference type="ARBA" id="ARBA00023125"/>
    </source>
</evidence>
<evidence type="ECO:0000256" key="3">
    <source>
        <dbReference type="ARBA" id="ARBA00022490"/>
    </source>
</evidence>
<accession>A0A6N9TNB7</accession>
<protein>
    <recommendedName>
        <fullName evidence="9">DNA gyrase subunit A</fullName>
        <ecNumber evidence="9">5.6.2.2</ecNumber>
    </recommendedName>
</protein>
<dbReference type="EMBL" id="JAAGRR010000081">
    <property type="protein sequence ID" value="NDY42745.1"/>
    <property type="molecule type" value="Genomic_DNA"/>
</dbReference>
<feature type="short sequence motif" description="GyrA-box" evidence="9">
    <location>
        <begin position="528"/>
        <end position="534"/>
    </location>
</feature>
<dbReference type="Proteomes" id="UP000469346">
    <property type="component" value="Unassembled WGS sequence"/>
</dbReference>
<evidence type="ECO:0000256" key="10">
    <source>
        <dbReference type="PROSITE-ProRule" id="PRU01384"/>
    </source>
</evidence>
<comment type="caution">
    <text evidence="12">The sequence shown here is derived from an EMBL/GenBank/DDBJ whole genome shotgun (WGS) entry which is preliminary data.</text>
</comment>
<evidence type="ECO:0000256" key="9">
    <source>
        <dbReference type="HAMAP-Rule" id="MF_01897"/>
    </source>
</evidence>
<dbReference type="InterPro" id="IPR035516">
    <property type="entry name" value="Gyrase/topoIV_suA_C"/>
</dbReference>
<dbReference type="PANTHER" id="PTHR43493:SF5">
    <property type="entry name" value="DNA GYRASE SUBUNIT A, CHLOROPLASTIC_MITOCHONDRIAL"/>
    <property type="match status" value="1"/>
</dbReference>
<evidence type="ECO:0000313" key="12">
    <source>
        <dbReference type="EMBL" id="NDY42745.1"/>
    </source>
</evidence>
<keyword evidence="4 9" id="KW-0547">Nucleotide-binding</keyword>
<dbReference type="GO" id="GO:0006261">
    <property type="term" value="P:DNA-templated DNA replication"/>
    <property type="evidence" value="ECO:0007669"/>
    <property type="project" value="UniProtKB-UniRule"/>
</dbReference>
<dbReference type="Gene3D" id="2.120.10.90">
    <property type="entry name" value="DNA gyrase/topoisomerase IV, subunit A, C-terminal"/>
    <property type="match status" value="1"/>
</dbReference>
<dbReference type="GO" id="GO:0005694">
    <property type="term" value="C:chromosome"/>
    <property type="evidence" value="ECO:0007669"/>
    <property type="project" value="InterPro"/>
</dbReference>
<comment type="catalytic activity">
    <reaction evidence="1 9 10">
        <text>ATP-dependent breakage, passage and rejoining of double-stranded DNA.</text>
        <dbReference type="EC" id="5.6.2.2"/>
    </reaction>
</comment>
<proteinExistence type="inferred from homology"/>
<dbReference type="InterPro" id="IPR002205">
    <property type="entry name" value="Topo_IIA_dom_A"/>
</dbReference>
<evidence type="ECO:0000256" key="6">
    <source>
        <dbReference type="ARBA" id="ARBA00023029"/>
    </source>
</evidence>
<dbReference type="NCBIfam" id="NF004044">
    <property type="entry name" value="PRK05561.1"/>
    <property type="match status" value="1"/>
</dbReference>
<dbReference type="InterPro" id="IPR005743">
    <property type="entry name" value="GyrA"/>
</dbReference>
<dbReference type="SUPFAM" id="SSF101904">
    <property type="entry name" value="GyrA/ParC C-terminal domain-like"/>
    <property type="match status" value="1"/>
</dbReference>
<feature type="domain" description="Topo IIA-type catalytic" evidence="11">
    <location>
        <begin position="36"/>
        <end position="501"/>
    </location>
</feature>
<dbReference type="PROSITE" id="PS52040">
    <property type="entry name" value="TOPO_IIA"/>
    <property type="match status" value="1"/>
</dbReference>
<keyword evidence="3 9" id="KW-0963">Cytoplasm</keyword>
<dbReference type="SUPFAM" id="SSF56719">
    <property type="entry name" value="Type II DNA topoisomerase"/>
    <property type="match status" value="1"/>
</dbReference>
<dbReference type="PANTHER" id="PTHR43493">
    <property type="entry name" value="DNA GYRASE/TOPOISOMERASE SUBUNIT A"/>
    <property type="match status" value="1"/>
</dbReference>
<evidence type="ECO:0000256" key="2">
    <source>
        <dbReference type="ARBA" id="ARBA00008263"/>
    </source>
</evidence>
<feature type="active site" description="O-(5'-phospho-DNA)-tyrosine intermediate" evidence="9 10">
    <location>
        <position position="124"/>
    </location>
</feature>
<evidence type="ECO:0000313" key="13">
    <source>
        <dbReference type="Proteomes" id="UP000469346"/>
    </source>
</evidence>
<dbReference type="Gene3D" id="3.90.199.10">
    <property type="entry name" value="Topoisomerase II, domain 5"/>
    <property type="match status" value="1"/>
</dbReference>
<dbReference type="InterPro" id="IPR013758">
    <property type="entry name" value="Topo_IIA_A/C_ab"/>
</dbReference>